<dbReference type="EMBL" id="VIKU02000001">
    <property type="protein sequence ID" value="NHF59105.1"/>
    <property type="molecule type" value="Genomic_DNA"/>
</dbReference>
<dbReference type="InterPro" id="IPR018641">
    <property type="entry name" value="Trfase_1_rSAM/seldom-assoc"/>
</dbReference>
<gene>
    <name evidence="1" type="ORF">FK220_007125</name>
</gene>
<comment type="caution">
    <text evidence="1">The sequence shown here is derived from an EMBL/GenBank/DDBJ whole genome shotgun (WGS) entry which is preliminary data.</text>
</comment>
<sequence>MGRPIKDNTLVLVFARSPEEEMRHKAIDQGNLLFDALTQQTLKTIRKTGLSYLHMDESSQKGETFGDRFTNAIKTVFEQGYEQIITLGGDTPQLRVSHILQAKKQLQENKFVLGPATDGGFYLMGVHRSQFNASTFRELPWQTSSVTKALLKLVLKDKVKVFKLPTLFDIDTAADLPQCFRLVKGVSTTVLGIVVFILGIGEHGYHYQFPGALLFNSSVAYNKGSPFSC</sequence>
<dbReference type="SUPFAM" id="SSF53448">
    <property type="entry name" value="Nucleotide-diphospho-sugar transferases"/>
    <property type="match status" value="1"/>
</dbReference>
<dbReference type="Pfam" id="PF09837">
    <property type="entry name" value="DUF2064"/>
    <property type="match status" value="1"/>
</dbReference>
<dbReference type="InterPro" id="IPR029044">
    <property type="entry name" value="Nucleotide-diphossugar_trans"/>
</dbReference>
<proteinExistence type="predicted"/>
<dbReference type="AlphaFoldDB" id="A0A967ATF2"/>
<name>A0A967ATF2_9FLAO</name>
<reference evidence="1" key="1">
    <citation type="submission" date="2019-07" db="EMBL/GenBank/DDBJ databases">
        <authorList>
            <person name="De-Chao Zhang Q."/>
        </authorList>
    </citation>
    <scope>NUCLEOTIDE SEQUENCE</scope>
    <source>
        <strain evidence="1">TP-CH-4</strain>
    </source>
</reference>
<organism evidence="1 2">
    <name type="scientific">Pelagihabitans pacificus</name>
    <dbReference type="NCBI Taxonomy" id="2696054"/>
    <lineage>
        <taxon>Bacteria</taxon>
        <taxon>Pseudomonadati</taxon>
        <taxon>Bacteroidota</taxon>
        <taxon>Flavobacteriia</taxon>
        <taxon>Flavobacteriales</taxon>
        <taxon>Flavobacteriaceae</taxon>
        <taxon>Pelagihabitans</taxon>
    </lineage>
</organism>
<dbReference type="Proteomes" id="UP000707206">
    <property type="component" value="Unassembled WGS sequence"/>
</dbReference>
<dbReference type="Gene3D" id="3.90.550.10">
    <property type="entry name" value="Spore Coat Polysaccharide Biosynthesis Protein SpsA, Chain A"/>
    <property type="match status" value="1"/>
</dbReference>
<protein>
    <submittedName>
        <fullName evidence="1">DUF2064 domain-containing protein</fullName>
    </submittedName>
</protein>
<dbReference type="RefSeq" id="WP_152573555.1">
    <property type="nucleotide sequence ID" value="NZ_VIKU02000001.1"/>
</dbReference>
<keyword evidence="2" id="KW-1185">Reference proteome</keyword>
<evidence type="ECO:0000313" key="1">
    <source>
        <dbReference type="EMBL" id="NHF59105.1"/>
    </source>
</evidence>
<dbReference type="PANTHER" id="PTHR36529:SF1">
    <property type="entry name" value="GLYCOSYLTRANSFERASE"/>
    <property type="match status" value="1"/>
</dbReference>
<evidence type="ECO:0000313" key="2">
    <source>
        <dbReference type="Proteomes" id="UP000707206"/>
    </source>
</evidence>
<reference evidence="1" key="2">
    <citation type="submission" date="2020-03" db="EMBL/GenBank/DDBJ databases">
        <title>Flavobacteriaceae bacterium strain TP-CH-4, a member of the family Flavobacteriaceae isolated from a deep-sea seamount.</title>
        <authorList>
            <person name="Zhang D.-C."/>
        </authorList>
    </citation>
    <scope>NUCLEOTIDE SEQUENCE</scope>
    <source>
        <strain evidence="1">TP-CH-4</strain>
    </source>
</reference>
<dbReference type="PANTHER" id="PTHR36529">
    <property type="entry name" value="SLL1095 PROTEIN"/>
    <property type="match status" value="1"/>
</dbReference>
<accession>A0A967ATF2</accession>